<evidence type="ECO:0000256" key="1">
    <source>
        <dbReference type="SAM" id="MobiDB-lite"/>
    </source>
</evidence>
<reference evidence="2 3" key="2">
    <citation type="submission" date="2019-01" db="EMBL/GenBank/DDBJ databases">
        <title>The decoding of complex shrimp genome reveals the adaptation for benthos swimmer, frequently molting mechanism and breeding impact on genome.</title>
        <authorList>
            <person name="Sun Y."/>
            <person name="Gao Y."/>
            <person name="Yu Y."/>
        </authorList>
    </citation>
    <scope>NUCLEOTIDE SEQUENCE [LARGE SCALE GENOMIC DNA]</scope>
    <source>
        <tissue evidence="2">Muscle</tissue>
    </source>
</reference>
<dbReference type="Proteomes" id="UP000283509">
    <property type="component" value="Unassembled WGS sequence"/>
</dbReference>
<protein>
    <submittedName>
        <fullName evidence="2">Uncharacterized protein</fullName>
    </submittedName>
</protein>
<dbReference type="EMBL" id="QCYY01002865">
    <property type="protein sequence ID" value="ROT67019.1"/>
    <property type="molecule type" value="Genomic_DNA"/>
</dbReference>
<keyword evidence="3" id="KW-1185">Reference proteome</keyword>
<dbReference type="OrthoDB" id="6376461at2759"/>
<feature type="compositionally biased region" description="Basic residues" evidence="1">
    <location>
        <begin position="53"/>
        <end position="72"/>
    </location>
</feature>
<accession>A0A3R7LYW3</accession>
<evidence type="ECO:0000313" key="3">
    <source>
        <dbReference type="Proteomes" id="UP000283509"/>
    </source>
</evidence>
<proteinExistence type="predicted"/>
<comment type="caution">
    <text evidence="2">The sequence shown here is derived from an EMBL/GenBank/DDBJ whole genome shotgun (WGS) entry which is preliminary data.</text>
</comment>
<sequence length="189" mass="20833">MTALLTVNNFTFYPEPLGYGEPFEITRGAILRSPFVSKANGSPKKVTNLTPKKGYHIKKPKLTPNSKKKPKTNAKSAKQKPGEKMAKPAQVAESSDEEYQVITEIAEGDESVTLHLGETESLEIGHQLLAKNTEVQVKNNLTHASGKRNTFSSPGRKELYQKTENSECSANTQSLSLSTFIYTGWTNTD</sequence>
<reference evidence="2 3" key="1">
    <citation type="submission" date="2018-04" db="EMBL/GenBank/DDBJ databases">
        <authorList>
            <person name="Zhang X."/>
            <person name="Yuan J."/>
            <person name="Li F."/>
            <person name="Xiang J."/>
        </authorList>
    </citation>
    <scope>NUCLEOTIDE SEQUENCE [LARGE SCALE GENOMIC DNA]</scope>
    <source>
        <tissue evidence="2">Muscle</tissue>
    </source>
</reference>
<organism evidence="2 3">
    <name type="scientific">Penaeus vannamei</name>
    <name type="common">Whiteleg shrimp</name>
    <name type="synonym">Litopenaeus vannamei</name>
    <dbReference type="NCBI Taxonomy" id="6689"/>
    <lineage>
        <taxon>Eukaryota</taxon>
        <taxon>Metazoa</taxon>
        <taxon>Ecdysozoa</taxon>
        <taxon>Arthropoda</taxon>
        <taxon>Crustacea</taxon>
        <taxon>Multicrustacea</taxon>
        <taxon>Malacostraca</taxon>
        <taxon>Eumalacostraca</taxon>
        <taxon>Eucarida</taxon>
        <taxon>Decapoda</taxon>
        <taxon>Dendrobranchiata</taxon>
        <taxon>Penaeoidea</taxon>
        <taxon>Penaeidae</taxon>
        <taxon>Penaeus</taxon>
    </lineage>
</organism>
<name>A0A3R7LYW3_PENVA</name>
<gene>
    <name evidence="2" type="ORF">C7M84_014916</name>
</gene>
<dbReference type="AlphaFoldDB" id="A0A3R7LYW3"/>
<feature type="region of interest" description="Disordered" evidence="1">
    <location>
        <begin position="40"/>
        <end position="96"/>
    </location>
</feature>
<evidence type="ECO:0000313" key="2">
    <source>
        <dbReference type="EMBL" id="ROT67019.1"/>
    </source>
</evidence>